<dbReference type="Pfam" id="PF08432">
    <property type="entry name" value="Vfa1"/>
    <property type="match status" value="1"/>
</dbReference>
<organism evidence="2 3">
    <name type="scientific">Erysiphe neolycopersici</name>
    <dbReference type="NCBI Taxonomy" id="212602"/>
    <lineage>
        <taxon>Eukaryota</taxon>
        <taxon>Fungi</taxon>
        <taxon>Dikarya</taxon>
        <taxon>Ascomycota</taxon>
        <taxon>Pezizomycotina</taxon>
        <taxon>Leotiomycetes</taxon>
        <taxon>Erysiphales</taxon>
        <taxon>Erysiphaceae</taxon>
        <taxon>Erysiphe</taxon>
    </lineage>
</organism>
<reference evidence="2 3" key="1">
    <citation type="journal article" date="2018" name="BMC Genomics">
        <title>Comparative genome analyses reveal sequence features reflecting distinct modes of host-adaptation between dicot and monocot powdery mildew.</title>
        <authorList>
            <person name="Wu Y."/>
            <person name="Ma X."/>
            <person name="Pan Z."/>
            <person name="Kale S.D."/>
            <person name="Song Y."/>
            <person name="King H."/>
            <person name="Zhang Q."/>
            <person name="Presley C."/>
            <person name="Deng X."/>
            <person name="Wei C.I."/>
            <person name="Xiao S."/>
        </authorList>
    </citation>
    <scope>NUCLEOTIDE SEQUENCE [LARGE SCALE GENOMIC DNA]</scope>
    <source>
        <strain evidence="2">UMSG2</strain>
    </source>
</reference>
<evidence type="ECO:0008006" key="4">
    <source>
        <dbReference type="Google" id="ProtNLM"/>
    </source>
</evidence>
<dbReference type="EMBL" id="MCFK01010384">
    <property type="protein sequence ID" value="RKF53612.1"/>
    <property type="molecule type" value="Genomic_DNA"/>
</dbReference>
<feature type="compositionally biased region" description="Polar residues" evidence="1">
    <location>
        <begin position="127"/>
        <end position="137"/>
    </location>
</feature>
<comment type="caution">
    <text evidence="2">The sequence shown here is derived from an EMBL/GenBank/DDBJ whole genome shotgun (WGS) entry which is preliminary data.</text>
</comment>
<evidence type="ECO:0000313" key="2">
    <source>
        <dbReference type="EMBL" id="RKF53612.1"/>
    </source>
</evidence>
<dbReference type="GO" id="GO:0007034">
    <property type="term" value="P:vacuolar transport"/>
    <property type="evidence" value="ECO:0007669"/>
    <property type="project" value="TreeGrafter"/>
</dbReference>
<feature type="compositionally biased region" description="Basic and acidic residues" evidence="1">
    <location>
        <begin position="85"/>
        <end position="126"/>
    </location>
</feature>
<protein>
    <recommendedName>
        <fullName evidence="4">VPS4-associated protein 1</fullName>
    </recommendedName>
</protein>
<gene>
    <name evidence="2" type="ORF">OnM2_103018</name>
</gene>
<dbReference type="Proteomes" id="UP000286134">
    <property type="component" value="Unassembled WGS sequence"/>
</dbReference>
<sequence length="179" mass="20507">MASFPNIYTHRKVAETAAKSCEICCKPSTSVLLASGHKDFFYVCTVHLKDKNFCKPLNSNVTAAAAAQKKRDLEDEITRLKKEYNDQKRNKKLPKDEALDLKEKNKEKADVKAIPDESIDKKKEHSPTTSISNDPKEFSLTNIFYQQRIEKKKNAEIAKQRNERLLNPNLFPQVPKNLT</sequence>
<name>A0A420H855_9PEZI</name>
<evidence type="ECO:0000256" key="1">
    <source>
        <dbReference type="SAM" id="MobiDB-lite"/>
    </source>
</evidence>
<accession>A0A420H855</accession>
<proteinExistence type="predicted"/>
<keyword evidence="3" id="KW-1185">Reference proteome</keyword>
<dbReference type="PANTHER" id="PTHR28218:SF1">
    <property type="entry name" value="VPS4-ASSOCIATED PROTEIN 1"/>
    <property type="match status" value="1"/>
</dbReference>
<evidence type="ECO:0000313" key="3">
    <source>
        <dbReference type="Proteomes" id="UP000286134"/>
    </source>
</evidence>
<feature type="region of interest" description="Disordered" evidence="1">
    <location>
        <begin position="85"/>
        <end position="137"/>
    </location>
</feature>
<dbReference type="GO" id="GO:0005768">
    <property type="term" value="C:endosome"/>
    <property type="evidence" value="ECO:0007669"/>
    <property type="project" value="TreeGrafter"/>
</dbReference>
<dbReference type="PANTHER" id="PTHR28218">
    <property type="entry name" value="VPS4-ASSOCIATED PROTEIN 1"/>
    <property type="match status" value="1"/>
</dbReference>
<dbReference type="InterPro" id="IPR013640">
    <property type="entry name" value="Vfa1"/>
</dbReference>
<dbReference type="AlphaFoldDB" id="A0A420H855"/>